<dbReference type="InterPro" id="IPR036641">
    <property type="entry name" value="HPT_dom_sf"/>
</dbReference>
<feature type="coiled-coil region" evidence="16">
    <location>
        <begin position="207"/>
        <end position="259"/>
    </location>
</feature>
<dbReference type="InterPro" id="IPR011006">
    <property type="entry name" value="CheY-like_superfamily"/>
</dbReference>
<feature type="transmembrane region" description="Helical" evidence="17">
    <location>
        <begin position="151"/>
        <end position="170"/>
    </location>
</feature>
<feature type="domain" description="HPt" evidence="21">
    <location>
        <begin position="800"/>
        <end position="894"/>
    </location>
</feature>
<evidence type="ECO:0000259" key="20">
    <source>
        <dbReference type="PROSITE" id="PS50885"/>
    </source>
</evidence>
<gene>
    <name evidence="22" type="ORF">Y5S_00315</name>
</gene>
<evidence type="ECO:0000256" key="17">
    <source>
        <dbReference type="SAM" id="Phobius"/>
    </source>
</evidence>
<keyword evidence="9" id="KW-0418">Kinase</keyword>
<dbReference type="Pfam" id="PF01627">
    <property type="entry name" value="Hpt"/>
    <property type="match status" value="1"/>
</dbReference>
<dbReference type="SMART" id="SM00387">
    <property type="entry name" value="HATPase_c"/>
    <property type="match status" value="1"/>
</dbReference>
<evidence type="ECO:0000256" key="3">
    <source>
        <dbReference type="ARBA" id="ARBA00012438"/>
    </source>
</evidence>
<dbReference type="SUPFAM" id="SSF158472">
    <property type="entry name" value="HAMP domain-like"/>
    <property type="match status" value="1"/>
</dbReference>
<dbReference type="InterPro" id="IPR003661">
    <property type="entry name" value="HisK_dim/P_dom"/>
</dbReference>
<dbReference type="PATRIC" id="fig|1177154.3.peg.318"/>
<dbReference type="Pfam" id="PF00512">
    <property type="entry name" value="HisKA"/>
    <property type="match status" value="1"/>
</dbReference>
<dbReference type="PANTHER" id="PTHR45339:SF5">
    <property type="entry name" value="HISTIDINE KINASE"/>
    <property type="match status" value="1"/>
</dbReference>
<dbReference type="AlphaFoldDB" id="A0A095TWC6"/>
<dbReference type="PANTHER" id="PTHR45339">
    <property type="entry name" value="HYBRID SIGNAL TRANSDUCTION HISTIDINE KINASE J"/>
    <property type="match status" value="1"/>
</dbReference>
<keyword evidence="10" id="KW-0067">ATP-binding</keyword>
<dbReference type="SUPFAM" id="SSF55874">
    <property type="entry name" value="ATPase domain of HSP90 chaperone/DNA topoisomerase II/histidine kinase"/>
    <property type="match status" value="1"/>
</dbReference>
<dbReference type="CDD" id="cd00088">
    <property type="entry name" value="HPT"/>
    <property type="match status" value="1"/>
</dbReference>
<dbReference type="InterPro" id="IPR003660">
    <property type="entry name" value="HAMP_dom"/>
</dbReference>
<proteinExistence type="predicted"/>
<evidence type="ECO:0000256" key="15">
    <source>
        <dbReference type="PROSITE-ProRule" id="PRU00169"/>
    </source>
</evidence>
<keyword evidence="16" id="KW-0175">Coiled coil</keyword>
<keyword evidence="6" id="KW-0808">Transferase</keyword>
<evidence type="ECO:0000259" key="19">
    <source>
        <dbReference type="PROSITE" id="PS50110"/>
    </source>
</evidence>
<evidence type="ECO:0000313" key="23">
    <source>
        <dbReference type="Proteomes" id="UP000029444"/>
    </source>
</evidence>
<dbReference type="Pfam" id="PF02518">
    <property type="entry name" value="HATPase_c"/>
    <property type="match status" value="1"/>
</dbReference>
<sequence>MANRSLHSRLMLMAILPAALAALVVGGYALISHLLNVQDSNASRQQLLADSFAAQLESMDHRDTRSQQTLLHRLLEEQDVRAASLIFDDNRPHQHAGPRLLPTAGATLDNDGRLDTGSSWQIRRPINPGSPATLTIEFSRQGQYISVLESLVTLILITLGVLLLAMIPALRFGRQLTRPIHEMVSTVQRIRDGDLNMNINTQALGELAQLETALRQMVVALDDAQTELQQNVDQATQDLRETLETIEIQNIELDMARKEALKASQIKSEFLANMSHEIRTPLNGILGFTKLLGRSSMTPRQQDYLSTIHKSADSLLAIINDILDFSKIEAGKLSLEHTPLNLHDLIEDVQTMLAPMAQDRGLEQAAIIYSDVPLNLLGDPQRIRQVLTNLISNAIKFTDTGSVVVRAMLEENRGAEAVIKMTVTDTGNGLSADQQKSLFNAFTQADQSARRQEGGTGLGLAISKRLVEGMGGEIGIESSEGKGSTFWFTLRAERDPKQRPSMFTEELKHKTVTLVETDEYGRLGLYHMLSHWQMEIREHHSLAHLMTAADKGELANSDFLVVGVPNLNTTPDLQQQVDDLAALGRPMLVLSNNPETVSRWLEDLPHCQVQGKPATRQRLLNALLALAGEEGSESLSLAPALQLHQPVSVMVVDDHPGNLKLARVFLEELGADVTACESGASALEAFQQDDFDLVFMDIQMPGMDGKTTTARMRSHETGTRHTPIVALTAHALESERRDLLDSGLDDYLSKPISEKQLRYTLEKWVLKTTKDDLIQQPEEPEVHKLEVFDAALARRRAGGREALANEMMSMLLDSLVTDRPAISSAFDSGDDETLLERVHKLHGATRYCGTPRLEQAAKALEEALKTGNGRDILGPLVATLCDEICALEHYCQAPEVSE</sequence>
<dbReference type="SMART" id="SM00388">
    <property type="entry name" value="HisKA"/>
    <property type="match status" value="1"/>
</dbReference>
<dbReference type="Gene3D" id="3.30.565.10">
    <property type="entry name" value="Histidine kinase-like ATPase, C-terminal domain"/>
    <property type="match status" value="1"/>
</dbReference>
<comment type="caution">
    <text evidence="22">The sequence shown here is derived from an EMBL/GenBank/DDBJ whole genome shotgun (WGS) entry which is preliminary data.</text>
</comment>
<organism evidence="22 23">
    <name type="scientific">Alcanivorax nanhaiticus</name>
    <dbReference type="NCBI Taxonomy" id="1177154"/>
    <lineage>
        <taxon>Bacteria</taxon>
        <taxon>Pseudomonadati</taxon>
        <taxon>Pseudomonadota</taxon>
        <taxon>Gammaproteobacteria</taxon>
        <taxon>Oceanospirillales</taxon>
        <taxon>Alcanivoracaceae</taxon>
        <taxon>Alcanivorax</taxon>
    </lineage>
</organism>
<reference evidence="22 23" key="1">
    <citation type="submission" date="2012-09" db="EMBL/GenBank/DDBJ databases">
        <title>Genome Sequence of alkane-degrading Bacterium Alcanivorax sp. 19-m-6.</title>
        <authorList>
            <person name="Lai Q."/>
            <person name="Shao Z."/>
        </authorList>
    </citation>
    <scope>NUCLEOTIDE SEQUENCE [LARGE SCALE GENOMIC DNA]</scope>
    <source>
        <strain evidence="22 23">19-m-6</strain>
    </source>
</reference>
<keyword evidence="8" id="KW-0547">Nucleotide-binding</keyword>
<dbReference type="EC" id="2.7.13.3" evidence="3"/>
<evidence type="ECO:0000256" key="8">
    <source>
        <dbReference type="ARBA" id="ARBA00022741"/>
    </source>
</evidence>
<feature type="modified residue" description="4-aspartylphosphate" evidence="15">
    <location>
        <position position="697"/>
    </location>
</feature>
<dbReference type="CDD" id="cd17546">
    <property type="entry name" value="REC_hyHK_CKI1_RcsC-like"/>
    <property type="match status" value="1"/>
</dbReference>
<dbReference type="InterPro" id="IPR003594">
    <property type="entry name" value="HATPase_dom"/>
</dbReference>
<keyword evidence="4" id="KW-1003">Cell membrane</keyword>
<dbReference type="PROSITE" id="PS50885">
    <property type="entry name" value="HAMP"/>
    <property type="match status" value="1"/>
</dbReference>
<dbReference type="SUPFAM" id="SSF52172">
    <property type="entry name" value="CheY-like"/>
    <property type="match status" value="1"/>
</dbReference>
<evidence type="ECO:0000256" key="13">
    <source>
        <dbReference type="ARBA" id="ARBA00023136"/>
    </source>
</evidence>
<evidence type="ECO:0000259" key="18">
    <source>
        <dbReference type="PROSITE" id="PS50109"/>
    </source>
</evidence>
<dbReference type="RefSeq" id="WP_035229722.1">
    <property type="nucleotide sequence ID" value="NZ_ARXV01000001.1"/>
</dbReference>
<feature type="domain" description="Response regulatory" evidence="19">
    <location>
        <begin position="648"/>
        <end position="765"/>
    </location>
</feature>
<evidence type="ECO:0000256" key="4">
    <source>
        <dbReference type="ARBA" id="ARBA00022475"/>
    </source>
</evidence>
<accession>A0A095TWC6</accession>
<keyword evidence="23" id="KW-1185">Reference proteome</keyword>
<evidence type="ECO:0000259" key="21">
    <source>
        <dbReference type="PROSITE" id="PS50894"/>
    </source>
</evidence>
<evidence type="ECO:0000256" key="2">
    <source>
        <dbReference type="ARBA" id="ARBA00004651"/>
    </source>
</evidence>
<comment type="subcellular location">
    <subcellularLocation>
        <location evidence="2">Cell membrane</location>
        <topology evidence="2">Multi-pass membrane protein</topology>
    </subcellularLocation>
</comment>
<evidence type="ECO:0000256" key="7">
    <source>
        <dbReference type="ARBA" id="ARBA00022692"/>
    </source>
</evidence>
<evidence type="ECO:0000256" key="16">
    <source>
        <dbReference type="SAM" id="Coils"/>
    </source>
</evidence>
<dbReference type="CDD" id="cd16922">
    <property type="entry name" value="HATPase_EvgS-ArcB-TorS-like"/>
    <property type="match status" value="1"/>
</dbReference>
<keyword evidence="13 17" id="KW-0472">Membrane</keyword>
<dbReference type="Gene3D" id="1.20.120.160">
    <property type="entry name" value="HPT domain"/>
    <property type="match status" value="1"/>
</dbReference>
<evidence type="ECO:0000256" key="9">
    <source>
        <dbReference type="ARBA" id="ARBA00022777"/>
    </source>
</evidence>
<protein>
    <recommendedName>
        <fullName evidence="3">histidine kinase</fullName>
        <ecNumber evidence="3">2.7.13.3</ecNumber>
    </recommendedName>
</protein>
<dbReference type="PROSITE" id="PS50894">
    <property type="entry name" value="HPT"/>
    <property type="match status" value="1"/>
</dbReference>
<dbReference type="GO" id="GO:0000155">
    <property type="term" value="F:phosphorelay sensor kinase activity"/>
    <property type="evidence" value="ECO:0007669"/>
    <property type="project" value="InterPro"/>
</dbReference>
<dbReference type="InterPro" id="IPR036097">
    <property type="entry name" value="HisK_dim/P_sf"/>
</dbReference>
<dbReference type="FunFam" id="1.10.287.130:FF:000003">
    <property type="entry name" value="Histidine kinase"/>
    <property type="match status" value="1"/>
</dbReference>
<evidence type="ECO:0000256" key="10">
    <source>
        <dbReference type="ARBA" id="ARBA00022840"/>
    </source>
</evidence>
<keyword evidence="11 17" id="KW-1133">Transmembrane helix</keyword>
<dbReference type="SMART" id="SM00448">
    <property type="entry name" value="REC"/>
    <property type="match status" value="1"/>
</dbReference>
<dbReference type="PRINTS" id="PR00344">
    <property type="entry name" value="BCTRLSENSOR"/>
</dbReference>
<feature type="domain" description="HAMP" evidence="20">
    <location>
        <begin position="174"/>
        <end position="226"/>
    </location>
</feature>
<dbReference type="STRING" id="1177154.Y5S_00315"/>
<comment type="catalytic activity">
    <reaction evidence="1">
        <text>ATP + protein L-histidine = ADP + protein N-phospho-L-histidine.</text>
        <dbReference type="EC" id="2.7.13.3"/>
    </reaction>
</comment>
<evidence type="ECO:0000256" key="1">
    <source>
        <dbReference type="ARBA" id="ARBA00000085"/>
    </source>
</evidence>
<dbReference type="InterPro" id="IPR005467">
    <property type="entry name" value="His_kinase_dom"/>
</dbReference>
<dbReference type="eggNOG" id="COG2205">
    <property type="taxonomic scope" value="Bacteria"/>
</dbReference>
<dbReference type="Gene3D" id="6.10.340.10">
    <property type="match status" value="1"/>
</dbReference>
<evidence type="ECO:0000256" key="14">
    <source>
        <dbReference type="PROSITE-ProRule" id="PRU00110"/>
    </source>
</evidence>
<dbReference type="eggNOG" id="COG3437">
    <property type="taxonomic scope" value="Bacteria"/>
</dbReference>
<dbReference type="PROSITE" id="PS50110">
    <property type="entry name" value="RESPONSE_REGULATORY"/>
    <property type="match status" value="1"/>
</dbReference>
<keyword evidence="7 17" id="KW-0812">Transmembrane</keyword>
<dbReference type="PROSITE" id="PS50109">
    <property type="entry name" value="HIS_KIN"/>
    <property type="match status" value="1"/>
</dbReference>
<dbReference type="InterPro" id="IPR036890">
    <property type="entry name" value="HATPase_C_sf"/>
</dbReference>
<dbReference type="Pfam" id="PF00672">
    <property type="entry name" value="HAMP"/>
    <property type="match status" value="1"/>
</dbReference>
<dbReference type="GO" id="GO:0005886">
    <property type="term" value="C:plasma membrane"/>
    <property type="evidence" value="ECO:0007669"/>
    <property type="project" value="UniProtKB-SubCell"/>
</dbReference>
<dbReference type="CDD" id="cd06225">
    <property type="entry name" value="HAMP"/>
    <property type="match status" value="1"/>
</dbReference>
<dbReference type="Proteomes" id="UP000029444">
    <property type="component" value="Unassembled WGS sequence"/>
</dbReference>
<dbReference type="OrthoDB" id="9797243at2"/>
<dbReference type="InterPro" id="IPR001789">
    <property type="entry name" value="Sig_transdc_resp-reg_receiver"/>
</dbReference>
<dbReference type="GO" id="GO:0005524">
    <property type="term" value="F:ATP binding"/>
    <property type="evidence" value="ECO:0007669"/>
    <property type="project" value="UniProtKB-KW"/>
</dbReference>
<keyword evidence="5 15" id="KW-0597">Phosphoprotein</keyword>
<keyword evidence="12" id="KW-0902">Two-component regulatory system</keyword>
<evidence type="ECO:0000256" key="6">
    <source>
        <dbReference type="ARBA" id="ARBA00022679"/>
    </source>
</evidence>
<dbReference type="EMBL" id="ARXV01000001">
    <property type="protein sequence ID" value="KGD66648.1"/>
    <property type="molecule type" value="Genomic_DNA"/>
</dbReference>
<dbReference type="InterPro" id="IPR004358">
    <property type="entry name" value="Sig_transdc_His_kin-like_C"/>
</dbReference>
<feature type="domain" description="Histidine kinase" evidence="18">
    <location>
        <begin position="273"/>
        <end position="494"/>
    </location>
</feature>
<dbReference type="CDD" id="cd00082">
    <property type="entry name" value="HisKA"/>
    <property type="match status" value="1"/>
</dbReference>
<dbReference type="SMART" id="SM00304">
    <property type="entry name" value="HAMP"/>
    <property type="match status" value="1"/>
</dbReference>
<evidence type="ECO:0000256" key="11">
    <source>
        <dbReference type="ARBA" id="ARBA00022989"/>
    </source>
</evidence>
<dbReference type="InterPro" id="IPR008207">
    <property type="entry name" value="Sig_transdc_His_kin_Hpt_dom"/>
</dbReference>
<dbReference type="FunFam" id="3.30.565.10:FF:000010">
    <property type="entry name" value="Sensor histidine kinase RcsC"/>
    <property type="match status" value="1"/>
</dbReference>
<dbReference type="Gene3D" id="3.40.50.2300">
    <property type="match status" value="1"/>
</dbReference>
<dbReference type="Gene3D" id="1.10.287.130">
    <property type="match status" value="1"/>
</dbReference>
<dbReference type="SUPFAM" id="SSF47226">
    <property type="entry name" value="Histidine-containing phosphotransfer domain, HPT domain"/>
    <property type="match status" value="1"/>
</dbReference>
<evidence type="ECO:0000256" key="5">
    <source>
        <dbReference type="ARBA" id="ARBA00022553"/>
    </source>
</evidence>
<feature type="modified residue" description="Phosphohistidine" evidence="14">
    <location>
        <position position="839"/>
    </location>
</feature>
<dbReference type="SUPFAM" id="SSF47384">
    <property type="entry name" value="Homodimeric domain of signal transducing histidine kinase"/>
    <property type="match status" value="1"/>
</dbReference>
<name>A0A095TWC6_9GAMM</name>
<evidence type="ECO:0000256" key="12">
    <source>
        <dbReference type="ARBA" id="ARBA00023012"/>
    </source>
</evidence>
<evidence type="ECO:0000313" key="22">
    <source>
        <dbReference type="EMBL" id="KGD66648.1"/>
    </source>
</evidence>
<dbReference type="Pfam" id="PF00072">
    <property type="entry name" value="Response_reg"/>
    <property type="match status" value="1"/>
</dbReference>